<feature type="transmembrane region" description="Helical" evidence="7">
    <location>
        <begin position="160"/>
        <end position="179"/>
    </location>
</feature>
<feature type="transmembrane region" description="Helical" evidence="7">
    <location>
        <begin position="36"/>
        <end position="61"/>
    </location>
</feature>
<feature type="transmembrane region" description="Helical" evidence="7">
    <location>
        <begin position="199"/>
        <end position="220"/>
    </location>
</feature>
<evidence type="ECO:0000256" key="7">
    <source>
        <dbReference type="RuleBase" id="RU363032"/>
    </source>
</evidence>
<evidence type="ECO:0000256" key="2">
    <source>
        <dbReference type="ARBA" id="ARBA00022448"/>
    </source>
</evidence>
<dbReference type="PROSITE" id="PS50928">
    <property type="entry name" value="ABC_TM1"/>
    <property type="match status" value="1"/>
</dbReference>
<evidence type="ECO:0000256" key="4">
    <source>
        <dbReference type="ARBA" id="ARBA00022692"/>
    </source>
</evidence>
<dbReference type="Gene3D" id="1.10.3720.10">
    <property type="entry name" value="MetI-like"/>
    <property type="match status" value="1"/>
</dbReference>
<dbReference type="Pfam" id="PF00528">
    <property type="entry name" value="BPD_transp_1"/>
    <property type="match status" value="1"/>
</dbReference>
<dbReference type="InterPro" id="IPR035906">
    <property type="entry name" value="MetI-like_sf"/>
</dbReference>
<dbReference type="PANTHER" id="PTHR30151:SF0">
    <property type="entry name" value="ABC TRANSPORTER PERMEASE PROTEIN MJ0413-RELATED"/>
    <property type="match status" value="1"/>
</dbReference>
<proteinExistence type="inferred from homology"/>
<evidence type="ECO:0000256" key="6">
    <source>
        <dbReference type="ARBA" id="ARBA00023136"/>
    </source>
</evidence>
<dbReference type="InterPro" id="IPR000515">
    <property type="entry name" value="MetI-like"/>
</dbReference>
<evidence type="ECO:0000313" key="10">
    <source>
        <dbReference type="EMBL" id="SHF28469.1"/>
    </source>
</evidence>
<feature type="transmembrane region" description="Helical" evidence="7">
    <location>
        <begin position="97"/>
        <end position="118"/>
    </location>
</feature>
<evidence type="ECO:0000256" key="5">
    <source>
        <dbReference type="ARBA" id="ARBA00022989"/>
    </source>
</evidence>
<keyword evidence="2 7" id="KW-0813">Transport</keyword>
<reference evidence="10 11" key="1">
    <citation type="submission" date="2016-11" db="EMBL/GenBank/DDBJ databases">
        <authorList>
            <person name="Jaros S."/>
            <person name="Januszkiewicz K."/>
            <person name="Wedrychowicz H."/>
        </authorList>
    </citation>
    <scope>NUCLEOTIDE SEQUENCE [LARGE SCALE GENOMIC DNA]</scope>
    <source>
        <strain evidence="10 11">DSM 17137</strain>
    </source>
</reference>
<accession>A0A1M5ADY4</accession>
<protein>
    <submittedName>
        <fullName evidence="10">NitT/TauT family transport system permease protein</fullName>
    </submittedName>
</protein>
<dbReference type="AlphaFoldDB" id="A0A1M5ADY4"/>
<keyword evidence="3" id="KW-1003">Cell membrane</keyword>
<evidence type="ECO:0000313" key="11">
    <source>
        <dbReference type="Proteomes" id="UP000184533"/>
    </source>
</evidence>
<name>A0A1M5ADY4_9HYPH</name>
<evidence type="ECO:0000256" key="8">
    <source>
        <dbReference type="SAM" id="MobiDB-lite"/>
    </source>
</evidence>
<dbReference type="SUPFAM" id="SSF161098">
    <property type="entry name" value="MetI-like"/>
    <property type="match status" value="1"/>
</dbReference>
<keyword evidence="6 7" id="KW-0472">Membrane</keyword>
<dbReference type="Proteomes" id="UP000184533">
    <property type="component" value="Unassembled WGS sequence"/>
</dbReference>
<dbReference type="CDD" id="cd06261">
    <property type="entry name" value="TM_PBP2"/>
    <property type="match status" value="1"/>
</dbReference>
<evidence type="ECO:0000259" key="9">
    <source>
        <dbReference type="PROSITE" id="PS50928"/>
    </source>
</evidence>
<feature type="transmembrane region" description="Helical" evidence="7">
    <location>
        <begin position="232"/>
        <end position="249"/>
    </location>
</feature>
<evidence type="ECO:0000256" key="1">
    <source>
        <dbReference type="ARBA" id="ARBA00004651"/>
    </source>
</evidence>
<evidence type="ECO:0000256" key="3">
    <source>
        <dbReference type="ARBA" id="ARBA00022475"/>
    </source>
</evidence>
<dbReference type="PANTHER" id="PTHR30151">
    <property type="entry name" value="ALKANE SULFONATE ABC TRANSPORTER-RELATED, MEMBRANE SUBUNIT"/>
    <property type="match status" value="1"/>
</dbReference>
<feature type="domain" description="ABC transmembrane type-1" evidence="9">
    <location>
        <begin position="93"/>
        <end position="277"/>
    </location>
</feature>
<feature type="transmembrane region" description="Helical" evidence="7">
    <location>
        <begin position="255"/>
        <end position="276"/>
    </location>
</feature>
<keyword evidence="5 7" id="KW-1133">Transmembrane helix</keyword>
<feature type="region of interest" description="Disordered" evidence="8">
    <location>
        <begin position="1"/>
        <end position="30"/>
    </location>
</feature>
<dbReference type="EMBL" id="FQVC01000006">
    <property type="protein sequence ID" value="SHF28469.1"/>
    <property type="molecule type" value="Genomic_DNA"/>
</dbReference>
<dbReference type="GO" id="GO:0055085">
    <property type="term" value="P:transmembrane transport"/>
    <property type="evidence" value="ECO:0007669"/>
    <property type="project" value="InterPro"/>
</dbReference>
<keyword evidence="4 7" id="KW-0812">Transmembrane</keyword>
<comment type="similarity">
    <text evidence="7">Belongs to the binding-protein-dependent transport system permease family.</text>
</comment>
<sequence>MQANPDGGKHRTKQPTNSMTTGAADAGRSPLPDPPYWQGAAVVGLYRLGFLVLLILAWFWASQSVQRNIIPTPWATAEAAVKLIGEGRLPDALLSSLSVYFSGYLAAAICAIPIGLLMGAMRPVGKTLDVFVFALSATPRVAFIPLIIVLLGLGPQAKIFVVFLGAVMPIIINTYAGVLAADDELIEMARSVGAGKGRIFLRIVLPGALPFVVVGLRIGATIGLINTVVAELYTAVTGLGGLLAVYGNTFRMAEYFVIVLTLALIGVVVTEILRLIETRLGRWRQRS</sequence>
<feature type="transmembrane region" description="Helical" evidence="7">
    <location>
        <begin position="130"/>
        <end position="153"/>
    </location>
</feature>
<gene>
    <name evidence="10" type="ORF">SAMN02745223_02211</name>
</gene>
<comment type="subcellular location">
    <subcellularLocation>
        <location evidence="1 7">Cell membrane</location>
        <topology evidence="1 7">Multi-pass membrane protein</topology>
    </subcellularLocation>
</comment>
<organism evidence="10 11">
    <name type="scientific">Devosia limi DSM 17137</name>
    <dbReference type="NCBI Taxonomy" id="1121477"/>
    <lineage>
        <taxon>Bacteria</taxon>
        <taxon>Pseudomonadati</taxon>
        <taxon>Pseudomonadota</taxon>
        <taxon>Alphaproteobacteria</taxon>
        <taxon>Hyphomicrobiales</taxon>
        <taxon>Devosiaceae</taxon>
        <taxon>Devosia</taxon>
    </lineage>
</organism>
<dbReference type="GO" id="GO:0005886">
    <property type="term" value="C:plasma membrane"/>
    <property type="evidence" value="ECO:0007669"/>
    <property type="project" value="UniProtKB-SubCell"/>
</dbReference>